<gene>
    <name evidence="9" type="primary">MED16</name>
    <name evidence="11" type="ORF">PR048_029920</name>
</gene>
<sequence>MAGMMVVSLVAEKKDSALYSDKFSQVRFLPSARHWGSQPTEGCLVVSTTGLVGVVVVCRQVQGTPQLLTTTESLANTRSRITAVDICYGKNGHFLVAVSSGNASLPIQCFRVSVSQAEDKCSVVSQALPSFFLQPRPNKDSQCKCLTSPSECPVFVQKNQGCCRSTGRHVVQLKFVVREDADSLVVAANGDAGCRVEIWELREKAVQIHIMFQSKSHPAPAEPFKMVSLSSFAVSSLWLGKLGKMPPSSCASPPLSLSRCASPLLSLSHCITIFLCLPTTLSLSQCLHLPVPPHHSPSLTVPPSSCAFGPPFLSHCASIFLCLPTTLLSHCVTIFLCLPTTLPRSLCLHLPVLPTTLPLSQCLHLPVPPHHSPFLTLSLTLTLSHCVSYTLSLSLCLHLPAPPYLSHCVTIFLCHPTTLPLSLCLPHSPSHRVSIFLCLPTTIILQH</sequence>
<keyword evidence="5 9" id="KW-0010">Activator</keyword>
<dbReference type="PANTHER" id="PTHR13224">
    <property type="entry name" value="THYROID HORMONE RECEPTOR-ASSOCIATED PROTEIN-RELATED"/>
    <property type="match status" value="1"/>
</dbReference>
<keyword evidence="4 9" id="KW-0805">Transcription regulation</keyword>
<evidence type="ECO:0000256" key="7">
    <source>
        <dbReference type="ARBA" id="ARBA00023242"/>
    </source>
</evidence>
<comment type="function">
    <text evidence="9">Component of the Mediator complex, a coactivator involved in the regulated transcription of nearly all RNA polymerase II-dependent genes. Mediator functions as a bridge to convey information from gene-specific regulatory proteins to the basal RNA polymerase II transcription machinery. Mediator is recruited to promoters by direct interactions with regulatory proteins and serves as a scaffold for the assembly of a functional preinitiation complex with RNA polymerase II and the general transcription factors.</text>
</comment>
<dbReference type="InterPro" id="IPR048338">
    <property type="entry name" value="Mediator_Med16"/>
</dbReference>
<reference evidence="11 12" key="1">
    <citation type="submission" date="2023-02" db="EMBL/GenBank/DDBJ databases">
        <title>LHISI_Scaffold_Assembly.</title>
        <authorList>
            <person name="Stuart O.P."/>
            <person name="Cleave R."/>
            <person name="Magrath M.J.L."/>
            <person name="Mikheyev A.S."/>
        </authorList>
    </citation>
    <scope>NUCLEOTIDE SEQUENCE [LARGE SCALE GENOMIC DNA]</scope>
    <source>
        <strain evidence="11">Daus_M_001</strain>
        <tissue evidence="11">Leg muscle</tissue>
    </source>
</reference>
<evidence type="ECO:0000313" key="12">
    <source>
        <dbReference type="Proteomes" id="UP001159363"/>
    </source>
</evidence>
<evidence type="ECO:0000259" key="10">
    <source>
        <dbReference type="Pfam" id="PF11635"/>
    </source>
</evidence>
<accession>A0ABQ9G7H6</accession>
<feature type="domain" description="Mediator complex subunit Med16 N-terminal" evidence="10">
    <location>
        <begin position="6"/>
        <end position="217"/>
    </location>
</feature>
<keyword evidence="7 9" id="KW-0539">Nucleus</keyword>
<comment type="caution">
    <text evidence="11">The sequence shown here is derived from an EMBL/GenBank/DDBJ whole genome shotgun (WGS) entry which is preliminary data.</text>
</comment>
<evidence type="ECO:0000256" key="3">
    <source>
        <dbReference type="ARBA" id="ARBA00019614"/>
    </source>
</evidence>
<dbReference type="PANTHER" id="PTHR13224:SF6">
    <property type="entry name" value="MEDIATOR OF RNA POLYMERASE II TRANSCRIPTION SUBUNIT 16"/>
    <property type="match status" value="1"/>
</dbReference>
<evidence type="ECO:0000313" key="11">
    <source>
        <dbReference type="EMBL" id="KAJ8868404.1"/>
    </source>
</evidence>
<comment type="subcellular location">
    <subcellularLocation>
        <location evidence="1 9">Nucleus</location>
    </subcellularLocation>
</comment>
<dbReference type="InterPro" id="IPR021665">
    <property type="entry name" value="Mediator_Med16_N"/>
</dbReference>
<proteinExistence type="inferred from homology"/>
<evidence type="ECO:0000256" key="5">
    <source>
        <dbReference type="ARBA" id="ARBA00023159"/>
    </source>
</evidence>
<evidence type="ECO:0000256" key="2">
    <source>
        <dbReference type="ARBA" id="ARBA00006543"/>
    </source>
</evidence>
<evidence type="ECO:0000256" key="4">
    <source>
        <dbReference type="ARBA" id="ARBA00023015"/>
    </source>
</evidence>
<evidence type="ECO:0000256" key="8">
    <source>
        <dbReference type="ARBA" id="ARBA00032015"/>
    </source>
</evidence>
<comment type="similarity">
    <text evidence="2 9">Belongs to the Mediator complex subunit 16 family.</text>
</comment>
<dbReference type="Proteomes" id="UP001159363">
    <property type="component" value="Chromosome 13"/>
</dbReference>
<evidence type="ECO:0000256" key="1">
    <source>
        <dbReference type="ARBA" id="ARBA00004123"/>
    </source>
</evidence>
<keyword evidence="6 9" id="KW-0804">Transcription</keyword>
<evidence type="ECO:0000256" key="9">
    <source>
        <dbReference type="RuleBase" id="RU364149"/>
    </source>
</evidence>
<protein>
    <recommendedName>
        <fullName evidence="3 9">Mediator of RNA polymerase II transcription subunit 16</fullName>
    </recommendedName>
    <alternativeName>
        <fullName evidence="8 9">Mediator complex subunit 16</fullName>
    </alternativeName>
</protein>
<dbReference type="Pfam" id="PF11635">
    <property type="entry name" value="Med16_N"/>
    <property type="match status" value="1"/>
</dbReference>
<organism evidence="11 12">
    <name type="scientific">Dryococelus australis</name>
    <dbReference type="NCBI Taxonomy" id="614101"/>
    <lineage>
        <taxon>Eukaryota</taxon>
        <taxon>Metazoa</taxon>
        <taxon>Ecdysozoa</taxon>
        <taxon>Arthropoda</taxon>
        <taxon>Hexapoda</taxon>
        <taxon>Insecta</taxon>
        <taxon>Pterygota</taxon>
        <taxon>Neoptera</taxon>
        <taxon>Polyneoptera</taxon>
        <taxon>Phasmatodea</taxon>
        <taxon>Verophasmatodea</taxon>
        <taxon>Anareolatae</taxon>
        <taxon>Phasmatidae</taxon>
        <taxon>Eurycanthinae</taxon>
        <taxon>Dryococelus</taxon>
    </lineage>
</organism>
<keyword evidence="12" id="KW-1185">Reference proteome</keyword>
<evidence type="ECO:0000256" key="6">
    <source>
        <dbReference type="ARBA" id="ARBA00023163"/>
    </source>
</evidence>
<comment type="subunit">
    <text evidence="9">Component of the Mediator complex.</text>
</comment>
<dbReference type="EMBL" id="JARBHB010000014">
    <property type="protein sequence ID" value="KAJ8868404.1"/>
    <property type="molecule type" value="Genomic_DNA"/>
</dbReference>
<name>A0ABQ9G7H6_9NEOP</name>